<gene>
    <name evidence="8" type="ORF">BWX42_00800</name>
</gene>
<dbReference type="Pfam" id="PF02687">
    <property type="entry name" value="FtsX"/>
    <property type="match status" value="1"/>
</dbReference>
<dbReference type="Proteomes" id="UP000190409">
    <property type="component" value="Unassembled WGS sequence"/>
</dbReference>
<evidence type="ECO:0000256" key="1">
    <source>
        <dbReference type="ARBA" id="ARBA00004651"/>
    </source>
</evidence>
<evidence type="ECO:0000313" key="9">
    <source>
        <dbReference type="Proteomes" id="UP000190409"/>
    </source>
</evidence>
<dbReference type="PANTHER" id="PTHR30287:SF1">
    <property type="entry name" value="INNER MEMBRANE PROTEIN"/>
    <property type="match status" value="1"/>
</dbReference>
<keyword evidence="4 6" id="KW-1133">Transmembrane helix</keyword>
<evidence type="ECO:0000313" key="8">
    <source>
        <dbReference type="EMBL" id="OOL80521.1"/>
    </source>
</evidence>
<dbReference type="PANTHER" id="PTHR30287">
    <property type="entry name" value="MEMBRANE COMPONENT OF PREDICTED ABC SUPERFAMILY METABOLITE UPTAKE TRANSPORTER"/>
    <property type="match status" value="1"/>
</dbReference>
<dbReference type="GO" id="GO:0005886">
    <property type="term" value="C:plasma membrane"/>
    <property type="evidence" value="ECO:0007669"/>
    <property type="project" value="UniProtKB-SubCell"/>
</dbReference>
<dbReference type="EMBL" id="MUYF01000003">
    <property type="protein sequence ID" value="OOL80521.1"/>
    <property type="molecule type" value="Genomic_DNA"/>
</dbReference>
<feature type="domain" description="ABC3 transporter permease C-terminal" evidence="7">
    <location>
        <begin position="26"/>
        <end position="142"/>
    </location>
</feature>
<dbReference type="InterPro" id="IPR038766">
    <property type="entry name" value="Membrane_comp_ABC_pdt"/>
</dbReference>
<evidence type="ECO:0000256" key="5">
    <source>
        <dbReference type="ARBA" id="ARBA00023136"/>
    </source>
</evidence>
<protein>
    <recommendedName>
        <fullName evidence="7">ABC3 transporter permease C-terminal domain-containing protein</fullName>
    </recommendedName>
</protein>
<evidence type="ECO:0000256" key="3">
    <source>
        <dbReference type="ARBA" id="ARBA00022692"/>
    </source>
</evidence>
<feature type="transmembrane region" description="Helical" evidence="6">
    <location>
        <begin position="117"/>
        <end position="137"/>
    </location>
</feature>
<evidence type="ECO:0000259" key="7">
    <source>
        <dbReference type="Pfam" id="PF02687"/>
    </source>
</evidence>
<comment type="caution">
    <text evidence="8">The sequence shown here is derived from an EMBL/GenBank/DDBJ whole genome shotgun (WGS) entry which is preliminary data.</text>
</comment>
<dbReference type="AlphaFoldDB" id="A0A1S8KLU6"/>
<dbReference type="InterPro" id="IPR003838">
    <property type="entry name" value="ABC3_permease_C"/>
</dbReference>
<keyword evidence="2" id="KW-1003">Cell membrane</keyword>
<reference evidence="8 9" key="1">
    <citation type="submission" date="2017-01" db="EMBL/GenBank/DDBJ databases">
        <title>Complete Genome Sequence of Dolosigranulum pigrum isolated from a Patient with interstitial lung disease.</title>
        <authorList>
            <person name="Mukhopadhyay R."/>
            <person name="Joaquin J."/>
            <person name="Hogue R."/>
            <person name="Fitzgerald S."/>
            <person name="Jospin G."/>
            <person name="Eisen J.A."/>
            <person name="Chaturvedi V."/>
        </authorList>
    </citation>
    <scope>NUCLEOTIDE SEQUENCE [LARGE SCALE GENOMIC DNA]</scope>
    <source>
        <strain evidence="8 9">15S00348</strain>
    </source>
</reference>
<feature type="transmembrane region" description="Helical" evidence="6">
    <location>
        <begin position="75"/>
        <end position="97"/>
    </location>
</feature>
<evidence type="ECO:0000256" key="6">
    <source>
        <dbReference type="SAM" id="Phobius"/>
    </source>
</evidence>
<accession>A0A1S8KLU6</accession>
<sequence length="152" mass="17122">MAIILQSDIFDLIETSLGSLEVVTMVLIVSAGALAFIVLYNLTNINVSERVRELSTIKVLGFFDKEVTTYVYRETLTLTIMGIIVGMGTGIILNRFILDTAELDFLMFVREIHGTSYLYATLLMLGFSMIVMTVMHFKLKHIDMLEALKTKD</sequence>
<keyword evidence="5 6" id="KW-0472">Membrane</keyword>
<comment type="subcellular location">
    <subcellularLocation>
        <location evidence="1">Cell membrane</location>
        <topology evidence="1">Multi-pass membrane protein</topology>
    </subcellularLocation>
</comment>
<proteinExistence type="predicted"/>
<name>A0A1S8KLU6_9LACT</name>
<feature type="transmembrane region" description="Helical" evidence="6">
    <location>
        <begin position="22"/>
        <end position="42"/>
    </location>
</feature>
<organism evidence="8 9">
    <name type="scientific">Dolosigranulum pigrum</name>
    <dbReference type="NCBI Taxonomy" id="29394"/>
    <lineage>
        <taxon>Bacteria</taxon>
        <taxon>Bacillati</taxon>
        <taxon>Bacillota</taxon>
        <taxon>Bacilli</taxon>
        <taxon>Lactobacillales</taxon>
        <taxon>Carnobacteriaceae</taxon>
        <taxon>Dolosigranulum</taxon>
    </lineage>
</organism>
<evidence type="ECO:0000256" key="4">
    <source>
        <dbReference type="ARBA" id="ARBA00022989"/>
    </source>
</evidence>
<keyword evidence="3 6" id="KW-0812">Transmembrane</keyword>
<evidence type="ECO:0000256" key="2">
    <source>
        <dbReference type="ARBA" id="ARBA00022475"/>
    </source>
</evidence>